<feature type="compositionally biased region" description="Low complexity" evidence="2">
    <location>
        <begin position="863"/>
        <end position="883"/>
    </location>
</feature>
<evidence type="ECO:0000313" key="5">
    <source>
        <dbReference type="Proteomes" id="UP000615446"/>
    </source>
</evidence>
<feature type="region of interest" description="Disordered" evidence="2">
    <location>
        <begin position="898"/>
        <end position="937"/>
    </location>
</feature>
<feature type="compositionally biased region" description="Polar residues" evidence="2">
    <location>
        <begin position="702"/>
        <end position="714"/>
    </location>
</feature>
<dbReference type="InterPro" id="IPR019384">
    <property type="entry name" value="FHIP"/>
</dbReference>
<dbReference type="InterPro" id="IPR045669">
    <property type="entry name" value="FHIP_C"/>
</dbReference>
<feature type="compositionally biased region" description="Polar residues" evidence="2">
    <location>
        <begin position="850"/>
        <end position="862"/>
    </location>
</feature>
<proteinExistence type="inferred from homology"/>
<dbReference type="OrthoDB" id="5350595at2759"/>
<dbReference type="PANTHER" id="PTHR21705:SF11">
    <property type="entry name" value="FHIP FAMILY PROTEIN CG3558"/>
    <property type="match status" value="1"/>
</dbReference>
<organism evidence="4 5">
    <name type="scientific">Rhizophagus clarus</name>
    <dbReference type="NCBI Taxonomy" id="94130"/>
    <lineage>
        <taxon>Eukaryota</taxon>
        <taxon>Fungi</taxon>
        <taxon>Fungi incertae sedis</taxon>
        <taxon>Mucoromycota</taxon>
        <taxon>Glomeromycotina</taxon>
        <taxon>Glomeromycetes</taxon>
        <taxon>Glomerales</taxon>
        <taxon>Glomeraceae</taxon>
        <taxon>Rhizophagus</taxon>
    </lineage>
</organism>
<sequence length="979" mass="110057">MDYFKNLKSRITPQKTQPTHAEQLAKFRKAWIHIETHFINDDKKSIANHIDQTEISAHLKTMVDLLADEGLMLEDVNTGLCMEEFLRNNILERLVAYAKPDIPKGIRGEVIRTVAQMINLLDDRFLVHNAVHKPTVQLLHTCVHDEGERYDEDLAYIKKEAGQASFSSNSSQDGNFDDDASISTNITTSATKTTEFTEEPDKPEYEFLLFSYLLQFFHREGKSGEYARHGLLFIIELAEGQLGDFILESDFATIMAAGLGALYSQLPRKLMVKSSSGGLTNATLLGFGDNTSAELERLRSGGIEVSSSPVFKSQLDSFLKLLEFCQDVLNICPNVDISIALLKNVKTHFLESILYPSILECSDTDGSAVAVISYIDIIMQTLNQEELVDVIVGFLMESDGDDEDFWKQTTTTSKMAKRQSTINLFEGIENNQIKSSPYFISSGRFTLKDLIFSRLRSSSQQTVIATLKLLHTVISKHCRYSLKLLNIELDENATCFPRPNYLVESSNNVEQPGSTSSGQPKLTTISHHLRELDLFFDLISAIDPTQNMEIFTNGYDSYVRDAEMIIEADRCYINGQDMEWTEDGPVRPKSSKSNSQRLLTYSHVKGETEGAFKRMSKVPKHRLVPTNPGDSLLQILVGTLSNFFAHSPELNLTLTGVLSALAVCPYRSLEGWLVFSGVDRLDNRRDSSIRDFERLQHEPKNLESSFGINNQEGISASDGDDKAIDDLDEDDDRSVDYDADKSPSAAKAIGATPMWTNFPPFFTIFKTLTQQVDYYRSEIDGFNQYLEERRNGLLDADDEIDENFFKQPAFLPRPPTKKNNSQTSDSSSSSSRSRRNTAHSTSSVNHPPRRTNSLSRTESPINSPLSTFSKSSPASSSNISTPLSTHFRKTESIKIQPLFPTHFVNEEEDDDPNDYGDEDDEDGLASRKQTRTKTKETKPKEITLSTLLNNVVILEEAIKELVAIVQVRRSLGIDEVRYL</sequence>
<comment type="caution">
    <text evidence="4">The sequence shown here is derived from an EMBL/GenBank/DDBJ whole genome shotgun (WGS) entry which is preliminary data.</text>
</comment>
<feature type="compositionally biased region" description="Acidic residues" evidence="2">
    <location>
        <begin position="906"/>
        <end position="923"/>
    </location>
</feature>
<accession>A0A8H3LA99</accession>
<evidence type="ECO:0000313" key="4">
    <source>
        <dbReference type="EMBL" id="GES81959.1"/>
    </source>
</evidence>
<dbReference type="PANTHER" id="PTHR21705">
    <property type="entry name" value="RAI16 PROTEIN-RELATED"/>
    <property type="match status" value="1"/>
</dbReference>
<dbReference type="Proteomes" id="UP000615446">
    <property type="component" value="Unassembled WGS sequence"/>
</dbReference>
<dbReference type="EMBL" id="BLAL01000058">
    <property type="protein sequence ID" value="GES81959.1"/>
    <property type="molecule type" value="Genomic_DNA"/>
</dbReference>
<gene>
    <name evidence="4" type="ORF">RCL2_000919100</name>
</gene>
<dbReference type="Pfam" id="PF19314">
    <property type="entry name" value="DUF5917"/>
    <property type="match status" value="1"/>
</dbReference>
<evidence type="ECO:0000256" key="1">
    <source>
        <dbReference type="ARBA" id="ARBA00024336"/>
    </source>
</evidence>
<feature type="compositionally biased region" description="Low complexity" evidence="2">
    <location>
        <begin position="819"/>
        <end position="831"/>
    </location>
</feature>
<dbReference type="Pfam" id="PF10257">
    <property type="entry name" value="RAI16-like"/>
    <property type="match status" value="1"/>
</dbReference>
<evidence type="ECO:0000259" key="3">
    <source>
        <dbReference type="Pfam" id="PF19314"/>
    </source>
</evidence>
<feature type="domain" description="FHF complex subunit HOOK-interacting protein C-terminal" evidence="3">
    <location>
        <begin position="630"/>
        <end position="676"/>
    </location>
</feature>
<feature type="region of interest" description="Disordered" evidence="2">
    <location>
        <begin position="701"/>
        <end position="743"/>
    </location>
</feature>
<comment type="similarity">
    <text evidence="1">Belongs to the FHIP family.</text>
</comment>
<protein>
    <submittedName>
        <fullName evidence="4">Retinoic acid induced 16-like protein-domain-containing protein</fullName>
    </submittedName>
</protein>
<dbReference type="AlphaFoldDB" id="A0A8H3LA99"/>
<name>A0A8H3LA99_9GLOM</name>
<feature type="region of interest" description="Disordered" evidence="2">
    <location>
        <begin position="805"/>
        <end position="883"/>
    </location>
</feature>
<evidence type="ECO:0000256" key="2">
    <source>
        <dbReference type="SAM" id="MobiDB-lite"/>
    </source>
</evidence>
<reference evidence="4" key="1">
    <citation type="submission" date="2019-10" db="EMBL/GenBank/DDBJ databases">
        <title>Conservation and host-specific expression of non-tandemly repeated heterogenous ribosome RNA gene in arbuscular mycorrhizal fungi.</title>
        <authorList>
            <person name="Maeda T."/>
            <person name="Kobayashi Y."/>
            <person name="Nakagawa T."/>
            <person name="Ezawa T."/>
            <person name="Yamaguchi K."/>
            <person name="Bino T."/>
            <person name="Nishimoto Y."/>
            <person name="Shigenobu S."/>
            <person name="Kawaguchi M."/>
        </authorList>
    </citation>
    <scope>NUCLEOTIDE SEQUENCE</scope>
    <source>
        <strain evidence="4">HR1</strain>
    </source>
</reference>